<feature type="domain" description="ABC-2 type transporter transmembrane" evidence="8">
    <location>
        <begin position="191"/>
        <end position="389"/>
    </location>
</feature>
<evidence type="ECO:0000259" key="8">
    <source>
        <dbReference type="Pfam" id="PF01061"/>
    </source>
</evidence>
<evidence type="ECO:0000256" key="1">
    <source>
        <dbReference type="ARBA" id="ARBA00004141"/>
    </source>
</evidence>
<feature type="transmembrane region" description="Helical" evidence="7">
    <location>
        <begin position="346"/>
        <end position="365"/>
    </location>
</feature>
<name>A0A5A8C9Q0_CAFRO</name>
<gene>
    <name evidence="9" type="ORF">FNF29_06619</name>
</gene>
<protein>
    <recommendedName>
        <fullName evidence="8">ABC-2 type transporter transmembrane domain-containing protein</fullName>
    </recommendedName>
</protein>
<keyword evidence="4 7" id="KW-1133">Transmembrane helix</keyword>
<comment type="subcellular location">
    <subcellularLocation>
        <location evidence="1">Membrane</location>
        <topology evidence="1">Multi-pass membrane protein</topology>
    </subcellularLocation>
</comment>
<dbReference type="Pfam" id="PF01061">
    <property type="entry name" value="ABC2_membrane"/>
    <property type="match status" value="1"/>
</dbReference>
<proteinExistence type="predicted"/>
<evidence type="ECO:0000256" key="4">
    <source>
        <dbReference type="ARBA" id="ARBA00022989"/>
    </source>
</evidence>
<evidence type="ECO:0000256" key="6">
    <source>
        <dbReference type="SAM" id="MobiDB-lite"/>
    </source>
</evidence>
<keyword evidence="2" id="KW-0813">Transport</keyword>
<feature type="region of interest" description="Disordered" evidence="6">
    <location>
        <begin position="1"/>
        <end position="29"/>
    </location>
</feature>
<accession>A0A5A8C9Q0</accession>
<evidence type="ECO:0000256" key="3">
    <source>
        <dbReference type="ARBA" id="ARBA00022692"/>
    </source>
</evidence>
<keyword evidence="3 7" id="KW-0812">Transmembrane</keyword>
<evidence type="ECO:0000256" key="2">
    <source>
        <dbReference type="ARBA" id="ARBA00022448"/>
    </source>
</evidence>
<keyword evidence="10" id="KW-1185">Reference proteome</keyword>
<evidence type="ECO:0000313" key="9">
    <source>
        <dbReference type="EMBL" id="KAA0148561.1"/>
    </source>
</evidence>
<feature type="region of interest" description="Disordered" evidence="6">
    <location>
        <begin position="80"/>
        <end position="144"/>
    </location>
</feature>
<evidence type="ECO:0000313" key="10">
    <source>
        <dbReference type="Proteomes" id="UP000323011"/>
    </source>
</evidence>
<feature type="compositionally biased region" description="Low complexity" evidence="6">
    <location>
        <begin position="135"/>
        <end position="144"/>
    </location>
</feature>
<dbReference type="InterPro" id="IPR013525">
    <property type="entry name" value="ABC2_TM"/>
</dbReference>
<feature type="transmembrane region" description="Helical" evidence="7">
    <location>
        <begin position="239"/>
        <end position="259"/>
    </location>
</feature>
<dbReference type="PANTHER" id="PTHR48041:SF139">
    <property type="entry name" value="PROTEIN SCARLET"/>
    <property type="match status" value="1"/>
</dbReference>
<dbReference type="EMBL" id="VLTN01000052">
    <property type="protein sequence ID" value="KAA0148561.1"/>
    <property type="molecule type" value="Genomic_DNA"/>
</dbReference>
<evidence type="ECO:0000256" key="7">
    <source>
        <dbReference type="SAM" id="Phobius"/>
    </source>
</evidence>
<dbReference type="GO" id="GO:0140359">
    <property type="term" value="F:ABC-type transporter activity"/>
    <property type="evidence" value="ECO:0007669"/>
    <property type="project" value="InterPro"/>
</dbReference>
<dbReference type="InterPro" id="IPR050352">
    <property type="entry name" value="ABCG_transporters"/>
</dbReference>
<evidence type="ECO:0000256" key="5">
    <source>
        <dbReference type="ARBA" id="ARBA00023136"/>
    </source>
</evidence>
<feature type="transmembrane region" description="Helical" evidence="7">
    <location>
        <begin position="316"/>
        <end position="334"/>
    </location>
</feature>
<feature type="compositionally biased region" description="Low complexity" evidence="6">
    <location>
        <begin position="1"/>
        <end position="13"/>
    </location>
</feature>
<dbReference type="Proteomes" id="UP000323011">
    <property type="component" value="Unassembled WGS sequence"/>
</dbReference>
<reference evidence="9 10" key="1">
    <citation type="submission" date="2019-07" db="EMBL/GenBank/DDBJ databases">
        <title>Genomes of Cafeteria roenbergensis.</title>
        <authorList>
            <person name="Fischer M.G."/>
            <person name="Hackl T."/>
            <person name="Roman M."/>
        </authorList>
    </citation>
    <scope>NUCLEOTIDE SEQUENCE [LARGE SCALE GENOMIC DNA]</scope>
    <source>
        <strain evidence="9 10">BVI</strain>
    </source>
</reference>
<dbReference type="PANTHER" id="PTHR48041">
    <property type="entry name" value="ABC TRANSPORTER G FAMILY MEMBER 28"/>
    <property type="match status" value="1"/>
</dbReference>
<sequence>MDGFAADADGAPAKPGPDPSETWQSRSQSGGMHRLIFLAAMVGVQAALAERRQALAGTVAEPTAAAGSGDAVRAGRVRPLQLPPSFPTKSAKPHKHVPESAAPEAKPRLGTGGKPAVSAERKNPSESGSMGHGGQAASTGAGASGEAAAGAGAAWDDGVEAGADTMAAAAAQLGDEVPWQSREPVPFCTQLMWMLLRDAWLVYVARPSRLVLSFALACFFGAVPGLLYDTADLTAISQWIWVMSLAAGFFAITATLPHIRRESSIVAREAESGTSQLAYALAKIVSVAPLVALQAAVMAASSMVYADPASLTLGEVTLICWLVMLQATAVGNIIAFTMPDASGAQLLAVLIALINPLVAGLLPTLRELEEMGGGFVAVSRLSWSYYALSLGWCWETRDFYLLSSFPGQSAEDVFGHDCQAVRASPWGAVIGPQLAVTFVAFAVFVLLVARRTKRGAAEGGVCGCCGLCQALGGCFAGVWGRCRAACGRT</sequence>
<comment type="caution">
    <text evidence="9">The sequence shown here is derived from an EMBL/GenBank/DDBJ whole genome shotgun (WGS) entry which is preliminary data.</text>
</comment>
<feature type="transmembrane region" description="Helical" evidence="7">
    <location>
        <begin position="210"/>
        <end position="227"/>
    </location>
</feature>
<dbReference type="GO" id="GO:0016020">
    <property type="term" value="C:membrane"/>
    <property type="evidence" value="ECO:0007669"/>
    <property type="project" value="UniProtKB-SubCell"/>
</dbReference>
<feature type="transmembrane region" description="Helical" evidence="7">
    <location>
        <begin position="430"/>
        <end position="449"/>
    </location>
</feature>
<feature type="transmembrane region" description="Helical" evidence="7">
    <location>
        <begin position="280"/>
        <end position="304"/>
    </location>
</feature>
<organism evidence="9 10">
    <name type="scientific">Cafeteria roenbergensis</name>
    <name type="common">Marine flagellate</name>
    <dbReference type="NCBI Taxonomy" id="33653"/>
    <lineage>
        <taxon>Eukaryota</taxon>
        <taxon>Sar</taxon>
        <taxon>Stramenopiles</taxon>
        <taxon>Bigyra</taxon>
        <taxon>Opalozoa</taxon>
        <taxon>Bicosoecida</taxon>
        <taxon>Cafeteriaceae</taxon>
        <taxon>Cafeteria</taxon>
    </lineage>
</organism>
<keyword evidence="5 7" id="KW-0472">Membrane</keyword>
<dbReference type="AlphaFoldDB" id="A0A5A8C9Q0"/>